<dbReference type="OrthoDB" id="2971044at2"/>
<comment type="caution">
    <text evidence="1">The sequence shown here is derived from an EMBL/GenBank/DDBJ whole genome shotgun (WGS) entry which is preliminary data.</text>
</comment>
<name>A0A4R3N2P4_9BACI</name>
<sequence>MKVVIENCFHWLGFHLTGTYLDKGYSIIGIDPLDDPKKEFLYDFFGRNSEFIFFDRFDAIRCHPDQEFLIYRFPPASGCMPGKKGKTESVRITDEDFASQPEPDDGGIVIQAPNVIGPWMDQKDFVKKSKKNNIIYVDDFINWVYFQRWRKEGQKWITTRHNDEYRKIIHVTIDREEAVKKVEKHIQSFPSYYEL</sequence>
<dbReference type="AlphaFoldDB" id="A0A4R3N2P4"/>
<dbReference type="Proteomes" id="UP000294650">
    <property type="component" value="Unassembled WGS sequence"/>
</dbReference>
<gene>
    <name evidence="1" type="ORF">EDD68_10978</name>
</gene>
<proteinExistence type="predicted"/>
<evidence type="ECO:0000313" key="2">
    <source>
        <dbReference type="Proteomes" id="UP000294650"/>
    </source>
</evidence>
<dbReference type="RefSeq" id="WP_132371744.1">
    <property type="nucleotide sequence ID" value="NZ_SMAN01000009.1"/>
</dbReference>
<reference evidence="1 2" key="1">
    <citation type="submission" date="2019-03" db="EMBL/GenBank/DDBJ databases">
        <title>Genomic Encyclopedia of Type Strains, Phase IV (KMG-IV): sequencing the most valuable type-strain genomes for metagenomic binning, comparative biology and taxonomic classification.</title>
        <authorList>
            <person name="Goeker M."/>
        </authorList>
    </citation>
    <scope>NUCLEOTIDE SEQUENCE [LARGE SCALE GENOMIC DNA]</scope>
    <source>
        <strain evidence="1 2">DSM 25894</strain>
    </source>
</reference>
<organism evidence="1 2">
    <name type="scientific">Melghiribacillus thermohalophilus</name>
    <dbReference type="NCBI Taxonomy" id="1324956"/>
    <lineage>
        <taxon>Bacteria</taxon>
        <taxon>Bacillati</taxon>
        <taxon>Bacillota</taxon>
        <taxon>Bacilli</taxon>
        <taxon>Bacillales</taxon>
        <taxon>Bacillaceae</taxon>
        <taxon>Melghiribacillus</taxon>
    </lineage>
</organism>
<accession>A0A4R3N2P4</accession>
<keyword evidence="2" id="KW-1185">Reference proteome</keyword>
<dbReference type="EMBL" id="SMAN01000009">
    <property type="protein sequence ID" value="TCT22431.1"/>
    <property type="molecule type" value="Genomic_DNA"/>
</dbReference>
<protein>
    <submittedName>
        <fullName evidence="1">Uncharacterized protein</fullName>
    </submittedName>
</protein>
<evidence type="ECO:0000313" key="1">
    <source>
        <dbReference type="EMBL" id="TCT22431.1"/>
    </source>
</evidence>